<protein>
    <submittedName>
        <fullName evidence="2">Uncharacterized protein</fullName>
    </submittedName>
</protein>
<organism evidence="2 3">
    <name type="scientific">Coemansia asiatica</name>
    <dbReference type="NCBI Taxonomy" id="1052880"/>
    <lineage>
        <taxon>Eukaryota</taxon>
        <taxon>Fungi</taxon>
        <taxon>Fungi incertae sedis</taxon>
        <taxon>Zoopagomycota</taxon>
        <taxon>Kickxellomycotina</taxon>
        <taxon>Kickxellomycetes</taxon>
        <taxon>Kickxellales</taxon>
        <taxon>Kickxellaceae</taxon>
        <taxon>Coemansia</taxon>
    </lineage>
</organism>
<accession>A0A9W8CKQ2</accession>
<dbReference type="Proteomes" id="UP001145021">
    <property type="component" value="Unassembled WGS sequence"/>
</dbReference>
<evidence type="ECO:0000256" key="1">
    <source>
        <dbReference type="SAM" id="MobiDB-lite"/>
    </source>
</evidence>
<evidence type="ECO:0000313" key="3">
    <source>
        <dbReference type="Proteomes" id="UP001145021"/>
    </source>
</evidence>
<keyword evidence="3" id="KW-1185">Reference proteome</keyword>
<comment type="caution">
    <text evidence="2">The sequence shown here is derived from an EMBL/GenBank/DDBJ whole genome shotgun (WGS) entry which is preliminary data.</text>
</comment>
<proteinExistence type="predicted"/>
<dbReference type="EMBL" id="JANBOH010000034">
    <property type="protein sequence ID" value="KAJ1647278.1"/>
    <property type="molecule type" value="Genomic_DNA"/>
</dbReference>
<dbReference type="AlphaFoldDB" id="A0A9W8CKQ2"/>
<sequence>MTLSFYPIRASKWKVPVTANNFGPTAENKKPSEAAPLVLRQGTVADLGHQQPLLIGSCAGDDAVDAEHWQALEAQELLRSIRSRHQQLARFLQQFNEFKMNPLCGAMCADLEDKIHQMALLIRSQQAQLKRIVDAYDQRLVRSESALSRSSSTLEEWEEEMHMRSASPQPLEKLDAPVTNWMATIRVAVLKEVIDFSTNDLKHIEASPLLAKRPVQLHRRPPSLSARSFMSSSSSASSFSALV</sequence>
<name>A0A9W8CKQ2_9FUNG</name>
<feature type="region of interest" description="Disordered" evidence="1">
    <location>
        <begin position="224"/>
        <end position="243"/>
    </location>
</feature>
<reference evidence="2" key="1">
    <citation type="submission" date="2022-07" db="EMBL/GenBank/DDBJ databases">
        <title>Phylogenomic reconstructions and comparative analyses of Kickxellomycotina fungi.</title>
        <authorList>
            <person name="Reynolds N.K."/>
            <person name="Stajich J.E."/>
            <person name="Barry K."/>
            <person name="Grigoriev I.V."/>
            <person name="Crous P."/>
            <person name="Smith M.E."/>
        </authorList>
    </citation>
    <scope>NUCLEOTIDE SEQUENCE</scope>
    <source>
        <strain evidence="2">NBRC 105413</strain>
    </source>
</reference>
<evidence type="ECO:0000313" key="2">
    <source>
        <dbReference type="EMBL" id="KAJ1647278.1"/>
    </source>
</evidence>
<gene>
    <name evidence="2" type="ORF">LPJ64_001324</name>
</gene>